<name>A0A8T1NIZ9_CARIL</name>
<evidence type="ECO:0000313" key="2">
    <source>
        <dbReference type="EMBL" id="KAG6630305.1"/>
    </source>
</evidence>
<dbReference type="Proteomes" id="UP000811246">
    <property type="component" value="Chromosome 13"/>
</dbReference>
<feature type="coiled-coil region" evidence="1">
    <location>
        <begin position="263"/>
        <end position="297"/>
    </location>
</feature>
<proteinExistence type="predicted"/>
<keyword evidence="1" id="KW-0175">Coiled coil</keyword>
<accession>A0A8T1NIZ9</accession>
<evidence type="ECO:0000313" key="3">
    <source>
        <dbReference type="EMBL" id="KAG6679749.1"/>
    </source>
</evidence>
<evidence type="ECO:0000256" key="1">
    <source>
        <dbReference type="SAM" id="Coils"/>
    </source>
</evidence>
<dbReference type="EMBL" id="CM031821">
    <property type="protein sequence ID" value="KAG6630305.1"/>
    <property type="molecule type" value="Genomic_DNA"/>
</dbReference>
<gene>
    <name evidence="2" type="ORF">CIPAW_13G008200</name>
    <name evidence="3" type="ORF">I3842_13G008000</name>
</gene>
<reference evidence="3" key="2">
    <citation type="submission" date="2021-01" db="EMBL/GenBank/DDBJ databases">
        <authorList>
            <person name="Lovell J.T."/>
            <person name="Bentley N."/>
            <person name="Bhattarai G."/>
            <person name="Jenkins J.W."/>
            <person name="Sreedasyam A."/>
            <person name="Alarcon Y."/>
            <person name="Bock C."/>
            <person name="Boston L."/>
            <person name="Carlson J."/>
            <person name="Cervantes K."/>
            <person name="Clermont K."/>
            <person name="Krom N."/>
            <person name="Kubenka K."/>
            <person name="Mamidi S."/>
            <person name="Mattison C."/>
            <person name="Monteros M."/>
            <person name="Pisani C."/>
            <person name="Plott C."/>
            <person name="Rajasekar S."/>
            <person name="Rhein H.S."/>
            <person name="Rohla C."/>
            <person name="Song M."/>
            <person name="Hilaire R.S."/>
            <person name="Shu S."/>
            <person name="Wells L."/>
            <person name="Wang X."/>
            <person name="Webber J."/>
            <person name="Heerema R.J."/>
            <person name="Klein P."/>
            <person name="Conner P."/>
            <person name="Grauke L."/>
            <person name="Grimwood J."/>
            <person name="Schmutz J."/>
            <person name="Randall J.J."/>
        </authorList>
    </citation>
    <scope>NUCLEOTIDE SEQUENCE</scope>
    <source>
        <tissue evidence="3">Leaf</tissue>
    </source>
</reference>
<keyword evidence="4" id="KW-1185">Reference proteome</keyword>
<evidence type="ECO:0000313" key="4">
    <source>
        <dbReference type="Proteomes" id="UP000811609"/>
    </source>
</evidence>
<dbReference type="PANTHER" id="PTHR31509">
    <property type="entry name" value="BPS1-LIKE PROTEIN"/>
    <property type="match status" value="1"/>
</dbReference>
<organism evidence="2 4">
    <name type="scientific">Carya illinoinensis</name>
    <name type="common">Pecan</name>
    <dbReference type="NCBI Taxonomy" id="32201"/>
    <lineage>
        <taxon>Eukaryota</taxon>
        <taxon>Viridiplantae</taxon>
        <taxon>Streptophyta</taxon>
        <taxon>Embryophyta</taxon>
        <taxon>Tracheophyta</taxon>
        <taxon>Spermatophyta</taxon>
        <taxon>Magnoliopsida</taxon>
        <taxon>eudicotyledons</taxon>
        <taxon>Gunneridae</taxon>
        <taxon>Pentapetalae</taxon>
        <taxon>rosids</taxon>
        <taxon>fabids</taxon>
        <taxon>Fagales</taxon>
        <taxon>Juglandaceae</taxon>
        <taxon>Carya</taxon>
    </lineage>
</organism>
<dbReference type="Proteomes" id="UP000811609">
    <property type="component" value="Chromosome 13"/>
</dbReference>
<dbReference type="AlphaFoldDB" id="A0A8T1NIZ9"/>
<dbReference type="EMBL" id="CM031837">
    <property type="protein sequence ID" value="KAG6679749.1"/>
    <property type="molecule type" value="Genomic_DNA"/>
</dbReference>
<reference evidence="2" key="1">
    <citation type="submission" date="2020-12" db="EMBL/GenBank/DDBJ databases">
        <title>WGS assembly of Carya illinoinensis cv. Pawnee.</title>
        <authorList>
            <person name="Platts A."/>
            <person name="Shu S."/>
            <person name="Wright S."/>
            <person name="Barry K."/>
            <person name="Edger P."/>
            <person name="Pires J.C."/>
            <person name="Schmutz J."/>
        </authorList>
    </citation>
    <scope>NUCLEOTIDE SEQUENCE</scope>
    <source>
        <tissue evidence="2">Leaf</tissue>
    </source>
</reference>
<sequence>MVIFVEEFSKLYSKLENHLHHQSEALSASLQAFQSDVSNYINQLWVDSRSGSEILSLPWVLQCLGLLPAINKAFAKLIVDIDYPVGNWEVAAVDEYLSCSLSLLELFNSIASSLAYLGQARLPLAHALSLVENSPSSAIEHLKPIQPRSLDKDFGKGETKEDGKEKIYSGKEWVIHEALIAMKSIGFWVCGIVLSGLCSDGNPYLEMRKSVDGLVFSSFVELDSSLYEIIMEKGAVLKEIKELNDAVACLLAALATGKHSEAAEELQGKLEISEKLLEQLQKEVDRLFSEVLDGRNKMVDCLRDRKH</sequence>
<protein>
    <submittedName>
        <fullName evidence="2">Uncharacterized protein</fullName>
    </submittedName>
</protein>
<comment type="caution">
    <text evidence="2">The sequence shown here is derived from an EMBL/GenBank/DDBJ whole genome shotgun (WGS) entry which is preliminary data.</text>
</comment>